<evidence type="ECO:0000259" key="2">
    <source>
        <dbReference type="PROSITE" id="PS50011"/>
    </source>
</evidence>
<reference evidence="3 4" key="1">
    <citation type="submission" date="2017-10" db="EMBL/GenBank/DDBJ databases">
        <title>Extensive intraspecific genome diversity in a model arbuscular mycorrhizal fungus.</title>
        <authorList>
            <person name="Chen E.C.H."/>
            <person name="Morin E."/>
            <person name="Baudet D."/>
            <person name="Noel J."/>
            <person name="Ndikumana S."/>
            <person name="Charron P."/>
            <person name="St-Onge C."/>
            <person name="Giorgi J."/>
            <person name="Grigoriev I.V."/>
            <person name="Roux C."/>
            <person name="Martin F.M."/>
            <person name="Corradi N."/>
        </authorList>
    </citation>
    <scope>NUCLEOTIDE SEQUENCE [LARGE SCALE GENOMIC DNA]</scope>
    <source>
        <strain evidence="3 4">A1</strain>
    </source>
</reference>
<organism evidence="3 4">
    <name type="scientific">Rhizophagus irregularis</name>
    <dbReference type="NCBI Taxonomy" id="588596"/>
    <lineage>
        <taxon>Eukaryota</taxon>
        <taxon>Fungi</taxon>
        <taxon>Fungi incertae sedis</taxon>
        <taxon>Mucoromycota</taxon>
        <taxon>Glomeromycotina</taxon>
        <taxon>Glomeromycetes</taxon>
        <taxon>Glomerales</taxon>
        <taxon>Glomeraceae</taxon>
        <taxon>Rhizophagus</taxon>
    </lineage>
</organism>
<dbReference type="InterPro" id="IPR011990">
    <property type="entry name" value="TPR-like_helical_dom_sf"/>
</dbReference>
<gene>
    <name evidence="3" type="ORF">RhiirA1_452255</name>
</gene>
<proteinExistence type="predicted"/>
<dbReference type="VEuPathDB" id="FungiDB:RhiirFUN_016904"/>
<dbReference type="InterPro" id="IPR011009">
    <property type="entry name" value="Kinase-like_dom_sf"/>
</dbReference>
<feature type="binding site" evidence="1">
    <location>
        <position position="58"/>
    </location>
    <ligand>
        <name>ATP</name>
        <dbReference type="ChEBI" id="CHEBI:30616"/>
    </ligand>
</feature>
<dbReference type="PROSITE" id="PS00107">
    <property type="entry name" value="PROTEIN_KINASE_ATP"/>
    <property type="match status" value="1"/>
</dbReference>
<dbReference type="InterPro" id="IPR000719">
    <property type="entry name" value="Prot_kinase_dom"/>
</dbReference>
<dbReference type="Pfam" id="PF08238">
    <property type="entry name" value="Sel1"/>
    <property type="match status" value="8"/>
</dbReference>
<name>A0A2N0SAA9_9GLOM</name>
<dbReference type="PROSITE" id="PS50011">
    <property type="entry name" value="PROTEIN_KINASE_DOM"/>
    <property type="match status" value="1"/>
</dbReference>
<dbReference type="SUPFAM" id="SSF81901">
    <property type="entry name" value="HCP-like"/>
    <property type="match status" value="2"/>
</dbReference>
<feature type="domain" description="Protein kinase" evidence="2">
    <location>
        <begin position="29"/>
        <end position="297"/>
    </location>
</feature>
<dbReference type="SMART" id="SM00671">
    <property type="entry name" value="SEL1"/>
    <property type="match status" value="8"/>
</dbReference>
<keyword evidence="1" id="KW-0067">ATP-binding</keyword>
<dbReference type="EMBL" id="LLXH01000123">
    <property type="protein sequence ID" value="PKC72487.1"/>
    <property type="molecule type" value="Genomic_DNA"/>
</dbReference>
<evidence type="ECO:0000313" key="4">
    <source>
        <dbReference type="Proteomes" id="UP000232688"/>
    </source>
</evidence>
<dbReference type="VEuPathDB" id="FungiDB:FUN_020010"/>
<dbReference type="PANTHER" id="PTHR43628">
    <property type="entry name" value="ACTIVATOR OF C KINASE PROTEIN 1-RELATED"/>
    <property type="match status" value="1"/>
</dbReference>
<evidence type="ECO:0000313" key="3">
    <source>
        <dbReference type="EMBL" id="PKC72487.1"/>
    </source>
</evidence>
<dbReference type="InterPro" id="IPR006597">
    <property type="entry name" value="Sel1-like"/>
</dbReference>
<dbReference type="SUPFAM" id="SSF56112">
    <property type="entry name" value="Protein kinase-like (PK-like)"/>
    <property type="match status" value="1"/>
</dbReference>
<dbReference type="Gene3D" id="1.25.40.10">
    <property type="entry name" value="Tetratricopeptide repeat domain"/>
    <property type="match status" value="2"/>
</dbReference>
<dbReference type="Proteomes" id="UP000232688">
    <property type="component" value="Unassembled WGS sequence"/>
</dbReference>
<accession>A0A2N0SAA9</accession>
<evidence type="ECO:0000256" key="1">
    <source>
        <dbReference type="PROSITE-ProRule" id="PRU10141"/>
    </source>
</evidence>
<dbReference type="GO" id="GO:0005524">
    <property type="term" value="F:ATP binding"/>
    <property type="evidence" value="ECO:0007669"/>
    <property type="project" value="UniProtKB-UniRule"/>
</dbReference>
<dbReference type="VEuPathDB" id="FungiDB:FUN_014190"/>
<dbReference type="GO" id="GO:0004672">
    <property type="term" value="F:protein kinase activity"/>
    <property type="evidence" value="ECO:0007669"/>
    <property type="project" value="InterPro"/>
</dbReference>
<dbReference type="VEuPathDB" id="FungiDB:FUN_005402"/>
<comment type="caution">
    <text evidence="3">The sequence shown here is derived from an EMBL/GenBank/DDBJ whole genome shotgun (WGS) entry which is preliminary data.</text>
</comment>
<dbReference type="PRINTS" id="PR00109">
    <property type="entry name" value="TYRKINASE"/>
</dbReference>
<dbReference type="InterPro" id="IPR001245">
    <property type="entry name" value="Ser-Thr/Tyr_kinase_cat_dom"/>
</dbReference>
<dbReference type="Pfam" id="PF00069">
    <property type="entry name" value="Pkinase"/>
    <property type="match status" value="1"/>
</dbReference>
<sequence>MDNQPNEWVTWIEEAIYKEHINYYEYKDFHDIQEIGSGGFSKVYRAYWKNTDRCFALKNFFELDFDVKQLVSEIKFLRAVDFHENIIKFYGITKTDNKDGNRYAIVMEYAGGGTLLNYLKNNYDKLNWIDKYNLAYQLASAVSCLHVKGIIHRDLQPSNISMHLNKIKLIDFGLSKRVEDIEDSDSADKVFGVIPYIDPKVLRRSRNHRKYSLNEKSDVYSVGVLLWVISSGQPPFYIEGECYDIDLAIEILGGLRETIVPNTPDDYVKIYTMCWDGEPDNRPTIDQVVLKLRQLTISSTDHQIQKNSIYIPINSLQGDLSRLIQQDSYQQDSYQQYSYQQYSYQQSISIDYSINSPQGNLSRLIQNFYKMNTKEIDSVALSENDLIFVIDELVDSIFKEFNEGKEDSAIKQHILNYTNNKKIQEIYNWLLNNQDNSNYIFLLGCFYHHGIGTSINIQKAFELYQKTANLGNPYGINMLGHCYENGIGTSINKQMAAKLYQEAKNLKNNKKDSKIASIIVPGLVYLFIKITNEGMACDQRRSVIDDYLSLHDITFEGIYKWLYNNNKADSSYGYFLGYLYFSGIGTSLNVDKAFVYFYKASLNNHAISYYYLGICYEFGFGTKINKKLAFEYYERSVKQDSVVGKFALGICYEKGIGTAKSESIALYWYQKAADSGHAIAQYYVGNFYQLGVCVDTDYNKAFHYYSLSANNECSYSINMLGYCYLKGIGTSIDKTKAFELYLKAANMNNKIAQCNVAICYEDGVGTKKDSEKAMEWYKKLDNDYNDYNEFEGKEIKTKKQIIQQWKLNHGLFLDGYRIQPSRQAVLTDDGDLDISLYKGDPVIYTNINDSDSPKNLLSLNNDNNDLNDALKQLDICINFPVAEITYEANLLDSVSQFAGDKEKFYELYGHILANKFLAGGQLFIKNFTLAPSKQINIFKFYLIWAYNSAKNNEEIPFSNDPFDGHFLPRLETSNGEEIKSPKELFNWMNNLYQDNMLDIISYNNLRTLSDDDFETLIEKQPGIANYEEKLKLEEWIMREYETTKVEIANNVEAAVVDEGLISTKKAYFNYVNLIRWINDFHLLKGLTINESYIIGYSKKAAINFIEPPKVNLSNKSYFEMMNPITQLEENLLLNNIFSTKNIRSFPFVKSDNDLSDKDSIHLIVKCERYEILINRNHIKPSEEFNSAIEEALNSMKPSNALQNVFDEYGHFFPLKITLGKSLRNIATTSFFGNFEKINLKLPIPGSLLSYMKVLDISYFLTQKGDIIEENDLNNWINNTNDKLEVIELDEIISLYDILESEQKRKIDIILNNNDNRKVVMTGINELKDLDNNNIKHYKRIDIGTSLEDENYEVFGLIISKVKLDDFIVTFELYDLNGFSAIISKLTEANVNITDCYIWWMVIGNPTQLSVFSPSNREFQIECINKSITLQSGKQIYNVKTPVPLSQGYTIIINAHCPSTNYELKNPVKLVDWAYNSINLQIIDNESSINQPINSEANVSIDLHICIFFTDYKNLKIGYEEGEYSLRLFEYTLTKGKLKDDEIDKFDDIQNIIQQTIMDDDIQVVLLKVSNNKPNIYLQDYNKQLNISKQLNLSKRLNLSKLIDIGKVLQEKDE</sequence>
<dbReference type="VEuPathDB" id="FungiDB:RhiirFUN_016900"/>
<dbReference type="InterPro" id="IPR052945">
    <property type="entry name" value="Mitotic_Regulator"/>
</dbReference>
<dbReference type="VEuPathDB" id="FungiDB:RhiirA1_452255"/>
<dbReference type="Gene3D" id="1.10.510.10">
    <property type="entry name" value="Transferase(Phosphotransferase) domain 1"/>
    <property type="match status" value="1"/>
</dbReference>
<keyword evidence="1" id="KW-0547">Nucleotide-binding</keyword>
<protein>
    <recommendedName>
        <fullName evidence="2">Protein kinase domain-containing protein</fullName>
    </recommendedName>
</protein>
<dbReference type="PANTHER" id="PTHR43628:SF1">
    <property type="entry name" value="CHITIN SYNTHASE REGULATORY FACTOR 2-RELATED"/>
    <property type="match status" value="1"/>
</dbReference>
<reference evidence="3 4" key="2">
    <citation type="submission" date="2017-10" db="EMBL/GenBank/DDBJ databases">
        <title>Genome analyses suggest a sexual origin of heterokaryosis in a supposedly ancient asexual fungus.</title>
        <authorList>
            <person name="Corradi N."/>
            <person name="Sedzielewska K."/>
            <person name="Noel J."/>
            <person name="Charron P."/>
            <person name="Farinelli L."/>
            <person name="Marton T."/>
            <person name="Kruger M."/>
            <person name="Pelin A."/>
            <person name="Brachmann A."/>
            <person name="Corradi N."/>
        </authorList>
    </citation>
    <scope>NUCLEOTIDE SEQUENCE [LARGE SCALE GENOMIC DNA]</scope>
    <source>
        <strain evidence="3 4">A1</strain>
    </source>
</reference>
<dbReference type="InterPro" id="IPR017441">
    <property type="entry name" value="Protein_kinase_ATP_BS"/>
</dbReference>